<dbReference type="eggNOG" id="ENOG502SN8I">
    <property type="taxonomic scope" value="Eukaryota"/>
</dbReference>
<reference evidence="2" key="1">
    <citation type="submission" date="2006-01" db="EMBL/GenBank/DDBJ databases">
        <authorList>
            <person name="Lindblad-Toh K."/>
            <person name="Mauceli E."/>
            <person name="Grabherr M."/>
            <person name="Chang J.L."/>
            <person name="Lander E.S."/>
        </authorList>
    </citation>
    <scope>NUCLEOTIDE SEQUENCE [LARGE SCALE GENOMIC DNA]</scope>
</reference>
<organism evidence="2">
    <name type="scientific">Gasterosteus aculeatus</name>
    <name type="common">Three-spined stickleback</name>
    <dbReference type="NCBI Taxonomy" id="69293"/>
    <lineage>
        <taxon>Eukaryota</taxon>
        <taxon>Metazoa</taxon>
        <taxon>Chordata</taxon>
        <taxon>Craniata</taxon>
        <taxon>Vertebrata</taxon>
        <taxon>Euteleostomi</taxon>
        <taxon>Actinopterygii</taxon>
        <taxon>Neopterygii</taxon>
        <taxon>Teleostei</taxon>
        <taxon>Neoteleostei</taxon>
        <taxon>Acanthomorphata</taxon>
        <taxon>Eupercaria</taxon>
        <taxon>Perciformes</taxon>
        <taxon>Cottioidei</taxon>
        <taxon>Gasterosteales</taxon>
        <taxon>Gasterosteidae</taxon>
        <taxon>Gasterosteus</taxon>
    </lineage>
</organism>
<dbReference type="OMA" id="SSWADMM"/>
<feature type="region of interest" description="Disordered" evidence="1">
    <location>
        <begin position="1"/>
        <end position="109"/>
    </location>
</feature>
<reference evidence="2" key="2">
    <citation type="submission" date="2024-04" db="UniProtKB">
        <authorList>
            <consortium name="Ensembl"/>
        </authorList>
    </citation>
    <scope>IDENTIFICATION</scope>
</reference>
<evidence type="ECO:0000313" key="2">
    <source>
        <dbReference type="Ensembl" id="ENSGACP00000019203.1"/>
    </source>
</evidence>
<feature type="compositionally biased region" description="Low complexity" evidence="1">
    <location>
        <begin position="55"/>
        <end position="64"/>
    </location>
</feature>
<feature type="compositionally biased region" description="Polar residues" evidence="1">
    <location>
        <begin position="28"/>
        <end position="42"/>
    </location>
</feature>
<protein>
    <submittedName>
        <fullName evidence="2">Uncharacterized protein</fullName>
    </submittedName>
</protein>
<name>G3PNM0_GASAC</name>
<dbReference type="Ensembl" id="ENSGACT00000019241.1">
    <property type="protein sequence ID" value="ENSGACP00000019203.1"/>
    <property type="gene ID" value="ENSGACG00000014557.1"/>
</dbReference>
<proteinExistence type="predicted"/>
<feature type="compositionally biased region" description="Basic and acidic residues" evidence="1">
    <location>
        <begin position="1"/>
        <end position="10"/>
    </location>
</feature>
<dbReference type="InParanoid" id="G3PNM0"/>
<sequence length="187" mass="20310">MPEKIWERRLRVAASSKQDPCLSGTAPKASTSAHLPRASSSWADMMDAESPEMPPLFEQLLELEPGGEDAEGDPNSDLLDVDDMEEEEDDSTFPVEPPKPPSASDVVPPVDNNLYEVCKRAASKLGILQWPAAQDATGVEIDLYDGKRLPPTLPPSKQLLPCPPEVEPSVAYHLHPNCRSLSASSNI</sequence>
<dbReference type="AlphaFoldDB" id="G3PNM0"/>
<feature type="compositionally biased region" description="Acidic residues" evidence="1">
    <location>
        <begin position="65"/>
        <end position="91"/>
    </location>
</feature>
<evidence type="ECO:0000256" key="1">
    <source>
        <dbReference type="SAM" id="MobiDB-lite"/>
    </source>
</evidence>
<accession>G3PNM0</accession>